<dbReference type="Gene3D" id="3.30.590.10">
    <property type="entry name" value="Glutamine synthetase/guanido kinase, catalytic domain"/>
    <property type="match status" value="1"/>
</dbReference>
<evidence type="ECO:0000256" key="6">
    <source>
        <dbReference type="ARBA" id="ARBA00023231"/>
    </source>
</evidence>
<dbReference type="PANTHER" id="PTHR43785">
    <property type="entry name" value="GAMMA-GLUTAMYLPUTRESCINE SYNTHETASE"/>
    <property type="match status" value="1"/>
</dbReference>
<comment type="caution">
    <text evidence="11">The sequence shown here is derived from an EMBL/GenBank/DDBJ whole genome shotgun (WGS) entry which is preliminary data.</text>
</comment>
<dbReference type="PROSITE" id="PS51987">
    <property type="entry name" value="GS_CATALYTIC"/>
    <property type="match status" value="1"/>
</dbReference>
<evidence type="ECO:0000256" key="8">
    <source>
        <dbReference type="RuleBase" id="RU000384"/>
    </source>
</evidence>
<dbReference type="Pfam" id="PF00120">
    <property type="entry name" value="Gln-synt_C"/>
    <property type="match status" value="1"/>
</dbReference>
<dbReference type="EMBL" id="PIQN01000028">
    <property type="protein sequence ID" value="PKA39481.1"/>
    <property type="molecule type" value="Genomic_DNA"/>
</dbReference>
<dbReference type="SUPFAM" id="SSF55931">
    <property type="entry name" value="Glutamine synthetase/guanido kinase"/>
    <property type="match status" value="1"/>
</dbReference>
<keyword evidence="6" id="KW-0535">Nitrogen fixation</keyword>
<dbReference type="Proteomes" id="UP000232164">
    <property type="component" value="Unassembled WGS sequence"/>
</dbReference>
<evidence type="ECO:0000256" key="2">
    <source>
        <dbReference type="ARBA" id="ARBA00003117"/>
    </source>
</evidence>
<dbReference type="AlphaFoldDB" id="A0A2N0D043"/>
<evidence type="ECO:0000256" key="1">
    <source>
        <dbReference type="ARBA" id="ARBA00001946"/>
    </source>
</evidence>
<evidence type="ECO:0000256" key="3">
    <source>
        <dbReference type="ARBA" id="ARBA00022598"/>
    </source>
</evidence>
<keyword evidence="4" id="KW-0547">Nucleotide-binding</keyword>
<dbReference type="RefSeq" id="WP_100773038.1">
    <property type="nucleotide sequence ID" value="NZ_PIQN01000028.1"/>
</dbReference>
<organism evidence="11 12">
    <name type="scientific">Rhizobium sullae</name>
    <name type="common">Rhizobium hedysari</name>
    <dbReference type="NCBI Taxonomy" id="50338"/>
    <lineage>
        <taxon>Bacteria</taxon>
        <taxon>Pseudomonadati</taxon>
        <taxon>Pseudomonadota</taxon>
        <taxon>Alphaproteobacteria</taxon>
        <taxon>Hyphomicrobiales</taxon>
        <taxon>Rhizobiaceae</taxon>
        <taxon>Rhizobium/Agrobacterium group</taxon>
        <taxon>Rhizobium</taxon>
    </lineage>
</organism>
<evidence type="ECO:0000256" key="5">
    <source>
        <dbReference type="ARBA" id="ARBA00022840"/>
    </source>
</evidence>
<comment type="similarity">
    <text evidence="7 8">Belongs to the glutamine synthetase family.</text>
</comment>
<evidence type="ECO:0000313" key="11">
    <source>
        <dbReference type="EMBL" id="PKA39481.1"/>
    </source>
</evidence>
<evidence type="ECO:0000313" key="12">
    <source>
        <dbReference type="Proteomes" id="UP000232164"/>
    </source>
</evidence>
<dbReference type="GO" id="GO:0004356">
    <property type="term" value="F:glutamine synthetase activity"/>
    <property type="evidence" value="ECO:0007669"/>
    <property type="project" value="InterPro"/>
</dbReference>
<evidence type="ECO:0000259" key="10">
    <source>
        <dbReference type="PROSITE" id="PS51987"/>
    </source>
</evidence>
<gene>
    <name evidence="11" type="ORF">CWR43_32405</name>
</gene>
<feature type="domain" description="GS beta-grasp" evidence="9">
    <location>
        <begin position="45"/>
        <end position="146"/>
    </location>
</feature>
<dbReference type="InterPro" id="IPR036651">
    <property type="entry name" value="Gln_synt_N_sf"/>
</dbReference>
<dbReference type="SMART" id="SM01230">
    <property type="entry name" value="Gln-synt_C"/>
    <property type="match status" value="1"/>
</dbReference>
<dbReference type="InterPro" id="IPR008146">
    <property type="entry name" value="Gln_synth_cat_dom"/>
</dbReference>
<dbReference type="InterPro" id="IPR014746">
    <property type="entry name" value="Gln_synth/guanido_kin_cat_dom"/>
</dbReference>
<comment type="cofactor">
    <cofactor evidence="1">
        <name>Mg(2+)</name>
        <dbReference type="ChEBI" id="CHEBI:18420"/>
    </cofactor>
</comment>
<proteinExistence type="inferred from homology"/>
<dbReference type="Gene3D" id="3.10.20.70">
    <property type="entry name" value="Glutamine synthetase, N-terminal domain"/>
    <property type="match status" value="1"/>
</dbReference>
<dbReference type="PANTHER" id="PTHR43785:SF12">
    <property type="entry name" value="TYPE-1 GLUTAMINE SYNTHETASE 2"/>
    <property type="match status" value="1"/>
</dbReference>
<name>A0A2N0D043_RHISU</name>
<dbReference type="InterPro" id="IPR008147">
    <property type="entry name" value="Gln_synt_N"/>
</dbReference>
<evidence type="ECO:0000259" key="9">
    <source>
        <dbReference type="PROSITE" id="PS51986"/>
    </source>
</evidence>
<keyword evidence="3" id="KW-0436">Ligase</keyword>
<comment type="function">
    <text evidence="2">Catalyzes the ATP-dependent biosynthesis of glutamine from glutamate and ammonia.</text>
</comment>
<dbReference type="GO" id="GO:0005524">
    <property type="term" value="F:ATP binding"/>
    <property type="evidence" value="ECO:0007669"/>
    <property type="project" value="UniProtKB-KW"/>
</dbReference>
<protein>
    <submittedName>
        <fullName evidence="11">Glutamine synthetase</fullName>
    </submittedName>
</protein>
<accession>A0A2N0D043</accession>
<dbReference type="GO" id="GO:0006542">
    <property type="term" value="P:glutamine biosynthetic process"/>
    <property type="evidence" value="ECO:0007669"/>
    <property type="project" value="InterPro"/>
</dbReference>
<dbReference type="PROSITE" id="PS51986">
    <property type="entry name" value="GS_BETA_GRASP"/>
    <property type="match status" value="1"/>
</dbReference>
<evidence type="ECO:0000256" key="7">
    <source>
        <dbReference type="PROSITE-ProRule" id="PRU01330"/>
    </source>
</evidence>
<sequence>MNEIAEKQPLPINHIGRPNFAAEVGIDSQERREAIAALVALIEAESLDVIRVGFVDTNGIVRVRPVEARHFGQAATNGVPFTTALFAMDSANFIVQDVFASDGGFGRASMGGAGDMLAMPAPDTFRILPWAERTGFILSDLYLKDGLRCPLDPRRLMQEACASLANLGFAFVSGVEIEAHVFRITDPKAALADCTQPATPPAVEALRHGFQHLSEAAADGLDIVLSRLRKAIRDVGLPLRTLEVEWGPGQIEITLDPLVGVAAADAAVVLRSTVKQTCQRMGLLASFMAKPGLPNAFSSGWHLHQSLALHGERVNSFTDAYLPISETGLHYVGGLLRHARAGAAFTNPTINGYKRLNATPLSPKRACWALDNKGAMLRVMGGTGDPTVHIENRIGEPAANPYLYMASQIVAGLDGIANKYDPGEPAANPYDHQGSDKLPMSLAEAVEATSASMFFRDAFGNEYIDHFVALKRHEIGRFEAYVTDWEHREYFELI</sequence>
<keyword evidence="5" id="KW-0067">ATP-binding</keyword>
<dbReference type="SUPFAM" id="SSF54368">
    <property type="entry name" value="Glutamine synthetase, N-terminal domain"/>
    <property type="match status" value="1"/>
</dbReference>
<evidence type="ECO:0000256" key="4">
    <source>
        <dbReference type="ARBA" id="ARBA00022741"/>
    </source>
</evidence>
<reference evidence="11 12" key="1">
    <citation type="submission" date="2017-11" db="EMBL/GenBank/DDBJ databases">
        <authorList>
            <person name="Han C.G."/>
        </authorList>
    </citation>
    <scope>NUCLEOTIDE SEQUENCE [LARGE SCALE GENOMIC DNA]</scope>
    <source>
        <strain evidence="11 12">HCNT1</strain>
    </source>
</reference>
<feature type="domain" description="GS catalytic" evidence="10">
    <location>
        <begin position="153"/>
        <end position="494"/>
    </location>
</feature>
<reference evidence="11 12" key="2">
    <citation type="submission" date="2017-12" db="EMBL/GenBank/DDBJ databases">
        <title>Genome sequence of Rhizobium sullae HCNT1 isolated from Sulla coronaria nodules and featuring peculiar denitrification phenotypes.</title>
        <authorList>
            <person name="De Diego-Diaz B."/>
            <person name="Treu L."/>
            <person name="Campanaro S."/>
            <person name="Da Silva Duarte V."/>
            <person name="Basaglia M."/>
            <person name="Favaro L."/>
            <person name="Casella S."/>
            <person name="Squartini A."/>
        </authorList>
    </citation>
    <scope>NUCLEOTIDE SEQUENCE [LARGE SCALE GENOMIC DNA]</scope>
    <source>
        <strain evidence="11 12">HCNT1</strain>
    </source>
</reference>